<name>A0A2T0N453_9ACTN</name>
<feature type="chain" id="PRO_5015548642" evidence="2">
    <location>
        <begin position="36"/>
        <end position="305"/>
    </location>
</feature>
<keyword evidence="2" id="KW-0732">Signal</keyword>
<keyword evidence="1" id="KW-1133">Transmembrane helix</keyword>
<keyword evidence="1" id="KW-0472">Membrane</keyword>
<sequence length="305" mass="32019">MAAMSLKDERVNRRPAASAVCALLAAALAAAQVLAADRLGINPWTTRAGPFDEYVDWDHAVTRSTWYPAASALLAAAITYRVFRRAPWSWRWLPPAAWLGSSLIAAPLLYGLASAAPEHGLNSSPSEVAWATIVGGAAGAAAAMAALRHREAGVGLMAYTLWISLLEFTRPWWWDRPPAFDPLLTEAVLSDDGRPVVTALLRKAGGITAGLIGPVLISGVVAAWAAARRGRWRSGALAGTAGPLLLCAVYLTIDPGLSDQESLQSTLWTYAVVAVPIGLGVSTITGIVVARIVAARKRTAGSPAV</sequence>
<evidence type="ECO:0000256" key="2">
    <source>
        <dbReference type="SAM" id="SignalP"/>
    </source>
</evidence>
<evidence type="ECO:0000313" key="4">
    <source>
        <dbReference type="Proteomes" id="UP000238312"/>
    </source>
</evidence>
<gene>
    <name evidence="3" type="ORF">B0I32_105382</name>
</gene>
<feature type="transmembrane region" description="Helical" evidence="1">
    <location>
        <begin position="154"/>
        <end position="173"/>
    </location>
</feature>
<dbReference type="EMBL" id="PVNG01000005">
    <property type="protein sequence ID" value="PRX66942.1"/>
    <property type="molecule type" value="Genomic_DNA"/>
</dbReference>
<organism evidence="3 4">
    <name type="scientific">Nonomuraea fuscirosea</name>
    <dbReference type="NCBI Taxonomy" id="1291556"/>
    <lineage>
        <taxon>Bacteria</taxon>
        <taxon>Bacillati</taxon>
        <taxon>Actinomycetota</taxon>
        <taxon>Actinomycetes</taxon>
        <taxon>Streptosporangiales</taxon>
        <taxon>Streptosporangiaceae</taxon>
        <taxon>Nonomuraea</taxon>
    </lineage>
</organism>
<reference evidence="3 4" key="1">
    <citation type="submission" date="2018-03" db="EMBL/GenBank/DDBJ databases">
        <title>Genomic Encyclopedia of Type Strains, Phase III (KMG-III): the genomes of soil and plant-associated and newly described type strains.</title>
        <authorList>
            <person name="Whitman W."/>
        </authorList>
    </citation>
    <scope>NUCLEOTIDE SEQUENCE [LARGE SCALE GENOMIC DNA]</scope>
    <source>
        <strain evidence="3 4">CGMCC 4.7104</strain>
    </source>
</reference>
<feature type="transmembrane region" description="Helical" evidence="1">
    <location>
        <begin position="234"/>
        <end position="253"/>
    </location>
</feature>
<feature type="transmembrane region" description="Helical" evidence="1">
    <location>
        <begin position="95"/>
        <end position="116"/>
    </location>
</feature>
<keyword evidence="4" id="KW-1185">Reference proteome</keyword>
<evidence type="ECO:0000313" key="3">
    <source>
        <dbReference type="EMBL" id="PRX66942.1"/>
    </source>
</evidence>
<dbReference type="Proteomes" id="UP000238312">
    <property type="component" value="Unassembled WGS sequence"/>
</dbReference>
<keyword evidence="1" id="KW-0812">Transmembrane</keyword>
<feature type="transmembrane region" description="Helical" evidence="1">
    <location>
        <begin position="268"/>
        <end position="290"/>
    </location>
</feature>
<feature type="transmembrane region" description="Helical" evidence="1">
    <location>
        <begin position="128"/>
        <end position="147"/>
    </location>
</feature>
<proteinExistence type="predicted"/>
<comment type="caution">
    <text evidence="3">The sequence shown here is derived from an EMBL/GenBank/DDBJ whole genome shotgun (WGS) entry which is preliminary data.</text>
</comment>
<feature type="transmembrane region" description="Helical" evidence="1">
    <location>
        <begin position="204"/>
        <end position="227"/>
    </location>
</feature>
<feature type="signal peptide" evidence="2">
    <location>
        <begin position="1"/>
        <end position="35"/>
    </location>
</feature>
<evidence type="ECO:0000256" key="1">
    <source>
        <dbReference type="SAM" id="Phobius"/>
    </source>
</evidence>
<protein>
    <submittedName>
        <fullName evidence="3">Uncharacterized protein</fullName>
    </submittedName>
</protein>
<feature type="transmembrane region" description="Helical" evidence="1">
    <location>
        <begin position="65"/>
        <end position="83"/>
    </location>
</feature>
<accession>A0A2T0N453</accession>
<dbReference type="AlphaFoldDB" id="A0A2T0N453"/>